<keyword evidence="3" id="KW-1185">Reference proteome</keyword>
<organism evidence="2 3">
    <name type="scientific">Moritella marina ATCC 15381</name>
    <dbReference type="NCBI Taxonomy" id="1202962"/>
    <lineage>
        <taxon>Bacteria</taxon>
        <taxon>Pseudomonadati</taxon>
        <taxon>Pseudomonadota</taxon>
        <taxon>Gammaproteobacteria</taxon>
        <taxon>Alteromonadales</taxon>
        <taxon>Moritellaceae</taxon>
        <taxon>Moritella</taxon>
    </lineage>
</organism>
<proteinExistence type="predicted"/>
<dbReference type="AlphaFoldDB" id="A0A5J6WJG0"/>
<reference evidence="2 3" key="1">
    <citation type="submission" date="2019-09" db="EMBL/GenBank/DDBJ databases">
        <title>Hybrid Assembly of the complete Genome of the Deep-Sea Bacterium Moritella marina from long Nanopore and Illumina reads.</title>
        <authorList>
            <person name="Magin S."/>
            <person name="Georgoulis A."/>
            <person name="Papadimitriou K."/>
            <person name="Iliakis G."/>
            <person name="Vorgias C.E."/>
        </authorList>
    </citation>
    <scope>NUCLEOTIDE SEQUENCE [LARGE SCALE GENOMIC DNA]</scope>
    <source>
        <strain evidence="2 3">MP-1</strain>
    </source>
</reference>
<dbReference type="PROSITE" id="PS51257">
    <property type="entry name" value="PROKAR_LIPOPROTEIN"/>
    <property type="match status" value="1"/>
</dbReference>
<evidence type="ECO:0000313" key="3">
    <source>
        <dbReference type="Proteomes" id="UP000327424"/>
    </source>
</evidence>
<sequence>MNNRFKLTLLAASSILLTACGGGSSSNDSSNNKTTPPNTNSAVIFENGIQAIRPGYTPLRLNVVNLRREPASFTISQPSAGGKSGEYTKYIKSDLPQVSDNMLQTEWRNGNDHSIQIKNTNLDTALDVKVTDLNANTPWEIKEQITAGNEEAGHILILPRVTDIDGQVPVAFIEGNLDFDEHNSEGQISFVNRFQHSNLSESESNICLAMIDDNGQVASVEDNLAQSEATELLDSTKLGLESMRRLVVVTNTTLNPQDRFTEVTPAQLQAIDTVCPNHTVGNGENIWTIEVATRMDTMITDIIYSPEDGEVARFERSATLPSLKWASEIDYQITPNNLK</sequence>
<keyword evidence="1" id="KW-0732">Signal</keyword>
<protein>
    <submittedName>
        <fullName evidence="2">Uncharacterized protein</fullName>
    </submittedName>
</protein>
<dbReference type="EMBL" id="CP044399">
    <property type="protein sequence ID" value="QFI36522.1"/>
    <property type="molecule type" value="Genomic_DNA"/>
</dbReference>
<name>A0A5J6WJG0_MORMI</name>
<dbReference type="KEGG" id="mmaa:FR932_01110"/>
<dbReference type="RefSeq" id="WP_019440827.1">
    <property type="nucleotide sequence ID" value="NZ_ALOE01000011.1"/>
</dbReference>
<feature type="signal peptide" evidence="1">
    <location>
        <begin position="1"/>
        <end position="21"/>
    </location>
</feature>
<dbReference type="OrthoDB" id="6397540at2"/>
<evidence type="ECO:0000256" key="1">
    <source>
        <dbReference type="SAM" id="SignalP"/>
    </source>
</evidence>
<feature type="chain" id="PRO_5023882545" evidence="1">
    <location>
        <begin position="22"/>
        <end position="339"/>
    </location>
</feature>
<evidence type="ECO:0000313" key="2">
    <source>
        <dbReference type="EMBL" id="QFI36522.1"/>
    </source>
</evidence>
<accession>A0A5J6WJG0</accession>
<dbReference type="Proteomes" id="UP000327424">
    <property type="component" value="Chromosome"/>
</dbReference>
<gene>
    <name evidence="2" type="ORF">FR932_01110</name>
</gene>